<reference evidence="1" key="1">
    <citation type="submission" date="2018-03" db="EMBL/GenBank/DDBJ databases">
        <title>Draft genome sequences of Megaviruse, new member of the family Mimiviridae isolated from water in Shanghai, China.</title>
        <authorList>
            <person name="Xia Y."/>
        </authorList>
    </citation>
    <scope>NUCLEOTIDE SEQUENCE</scope>
    <source>
        <strain evidence="1">SH</strain>
    </source>
</reference>
<proteinExistence type="predicted"/>
<organism evidence="1">
    <name type="scientific">Megavirus baoshan</name>
    <dbReference type="NCBI Taxonomy" id="2496520"/>
    <lineage>
        <taxon>Viruses</taxon>
        <taxon>Varidnaviria</taxon>
        <taxon>Bamfordvirae</taxon>
        <taxon>Nucleocytoviricota</taxon>
        <taxon>Megaviricetes</taxon>
        <taxon>Imitervirales</taxon>
        <taxon>Mimiviridae</taxon>
        <taxon>Megamimivirinae</taxon>
        <taxon>Megavirus</taxon>
        <taxon>Megavirus baoshanense</taxon>
    </lineage>
</organism>
<accession>A0A8K1T0Z4</accession>
<gene>
    <name evidence="1" type="ORF">Mb0707</name>
</gene>
<sequence>MFNSVEISCVYSDLADIESESNLESDKQIILDKIILVYDQIFGEFKNGYMPVYSSNLFKYLTKEKFITWVINNNNDILELFKK</sequence>
<name>A0A8K1T0Z4_9VIRU</name>
<dbReference type="EMBL" id="MH046811">
    <property type="protein sequence ID" value="UFX99840.1"/>
    <property type="molecule type" value="Genomic_DNA"/>
</dbReference>
<evidence type="ECO:0000313" key="1">
    <source>
        <dbReference type="EMBL" id="UFX99840.1"/>
    </source>
</evidence>
<protein>
    <submittedName>
        <fullName evidence="1">Uncharacterized protein</fullName>
    </submittedName>
</protein>